<name>Q07NF0_RHOP5</name>
<dbReference type="InterPro" id="IPR010626">
    <property type="entry name" value="DUF1217"/>
</dbReference>
<dbReference type="KEGG" id="rpe:RPE_2596"/>
<dbReference type="EMBL" id="CP000463">
    <property type="protein sequence ID" value="ABJ06534.1"/>
    <property type="molecule type" value="Genomic_DNA"/>
</dbReference>
<evidence type="ECO:0008006" key="2">
    <source>
        <dbReference type="Google" id="ProtNLM"/>
    </source>
</evidence>
<dbReference type="InterPro" id="IPR023157">
    <property type="entry name" value="AGR-C-984p-like_sf"/>
</dbReference>
<dbReference type="STRING" id="316055.RPE_2596"/>
<gene>
    <name evidence="1" type="ordered locus">RPE_2596</name>
</gene>
<dbReference type="SUPFAM" id="SSF158837">
    <property type="entry name" value="AGR C 984p-like"/>
    <property type="match status" value="5"/>
</dbReference>
<protein>
    <recommendedName>
        <fullName evidence="2">DUF1217 domain-containing protein</fullName>
    </recommendedName>
</protein>
<dbReference type="HOGENOM" id="CLU_013150_0_0_5"/>
<proteinExistence type="predicted"/>
<reference evidence="1" key="1">
    <citation type="submission" date="2006-09" db="EMBL/GenBank/DDBJ databases">
        <title>Complete sequence of Rhodopseudomonas palustris BisA53.</title>
        <authorList>
            <consortium name="US DOE Joint Genome Institute"/>
            <person name="Copeland A."/>
            <person name="Lucas S."/>
            <person name="Lapidus A."/>
            <person name="Barry K."/>
            <person name="Detter J.C."/>
            <person name="Glavina del Rio T."/>
            <person name="Hammon N."/>
            <person name="Israni S."/>
            <person name="Dalin E."/>
            <person name="Tice H."/>
            <person name="Pitluck S."/>
            <person name="Chain P."/>
            <person name="Malfatti S."/>
            <person name="Shin M."/>
            <person name="Vergez L."/>
            <person name="Schmutz J."/>
            <person name="Larimer F."/>
            <person name="Land M."/>
            <person name="Hauser L."/>
            <person name="Pelletier D.A."/>
            <person name="Kyrpides N."/>
            <person name="Kim E."/>
            <person name="Harwood C.S."/>
            <person name="Oda Y."/>
            <person name="Richardson P."/>
        </authorList>
    </citation>
    <scope>NUCLEOTIDE SEQUENCE [LARGE SCALE GENOMIC DNA]</scope>
    <source>
        <strain evidence="1">BisA53</strain>
    </source>
</reference>
<dbReference type="eggNOG" id="ENOG502ZBJH">
    <property type="taxonomic scope" value="Bacteria"/>
</dbReference>
<accession>Q07NF0</accession>
<evidence type="ECO:0000313" key="1">
    <source>
        <dbReference type="EMBL" id="ABJ06534.1"/>
    </source>
</evidence>
<dbReference type="OrthoDB" id="7824597at2"/>
<dbReference type="Pfam" id="PF06748">
    <property type="entry name" value="DUF1217"/>
    <property type="match status" value="3"/>
</dbReference>
<sequence length="799" mass="87338">MVSTYLGFDLVARNLRRSLTLVAQQTDVTRAASYYKENIGKVKTVDDFMKNDRLYRYAMKAYGLEDMTFAKAFMKKVLESDLTDSKSFANKLTDKRYQEFAAAFSFNSATTAVAQTSYQTDEMVGLYTATLQQQADAVGEDTRYYNAKIGSIATVDQLLNNDRLRTYVFSAFGIDDGTWSRATMKNILGSDPSDPGSYINTVWGPPLDDAIASFNLAQAESTDASSKIDDYTAQMAQPGADLADLKAKIALEQGRVAKASSDMSGFNKTIIAIGHYFELASAFEFSTDGTLASGVAAQTDENRKITNEKFIADQPRTSPAAALVEKAYFEQQASSARTVDELFADDAFRMAKFIGVAFGVGTLPLSTLKSILTSDRDVNNASSFVNLAGSNKDAYTRLMNAFNFKQDGTLDAGVDAQSATQSSATIGRYMTAYNDADEASEKLAKQMFKSGVYGITSIEKFVSTPSVYNFALEAVGLDPDSVSATTVKAALKSDLSDPKSYVYTLKDDRYVQLARYFNFDSKGQLTTPLVAQDAAEVTNIAKDYVIAKTKFASAAEKAGLQEAAEKDALYYKNAIAGVDSVSELLADKKLVNFILVAKGLDPKKVTNDYLRKIFSSDLSDAKSFANKESDLRFAEIAASFNFDKKGKVTRIAATGPQSREQLLETQNNYLQQSLESQQGNTNPGVRLALYFQRKAPEITSAYQILADKALFEVFRTTYSLPDTMANAPIEKQAKIVEKHLKLKDLGDPAKLGRVLSRFAVMYDLKNSQVSSPALTILNGAGTAMNQDTLMAIAQLGRRS</sequence>
<organism evidence="1">
    <name type="scientific">Rhodopseudomonas palustris (strain BisA53)</name>
    <dbReference type="NCBI Taxonomy" id="316055"/>
    <lineage>
        <taxon>Bacteria</taxon>
        <taxon>Pseudomonadati</taxon>
        <taxon>Pseudomonadota</taxon>
        <taxon>Alphaproteobacteria</taxon>
        <taxon>Hyphomicrobiales</taxon>
        <taxon>Nitrobacteraceae</taxon>
        <taxon>Rhodopseudomonas</taxon>
    </lineage>
</organism>
<dbReference type="Gene3D" id="1.10.3700.10">
    <property type="entry name" value="AGR C 984p-like"/>
    <property type="match status" value="3"/>
</dbReference>
<dbReference type="AlphaFoldDB" id="Q07NF0"/>